<evidence type="ECO:0000313" key="11">
    <source>
        <dbReference type="Proteomes" id="UP000194003"/>
    </source>
</evidence>
<keyword evidence="3 9" id="KW-0378">Hydrolase</keyword>
<dbReference type="FunFam" id="3.90.950.10:FF:000005">
    <property type="entry name" value="7-methyl-GTP pyrophosphatase"/>
    <property type="match status" value="1"/>
</dbReference>
<evidence type="ECO:0000256" key="7">
    <source>
        <dbReference type="ARBA" id="ARBA00060749"/>
    </source>
</evidence>
<protein>
    <recommendedName>
        <fullName evidence="8 9">7-methyl-GTP pyrophosphatase</fullName>
        <shortName evidence="9">m(7)GTP pyrophosphatase</shortName>
        <ecNumber evidence="9">3.6.1.-</ecNumber>
    </recommendedName>
</protein>
<dbReference type="RefSeq" id="WP_085444454.1">
    <property type="nucleotide sequence ID" value="NZ_LVJN01000020.1"/>
</dbReference>
<dbReference type="InterPro" id="IPR003697">
    <property type="entry name" value="Maf-like"/>
</dbReference>
<accession>A0A1Y2K4L2</accession>
<evidence type="ECO:0000256" key="6">
    <source>
        <dbReference type="ARBA" id="ARBA00053369"/>
    </source>
</evidence>
<dbReference type="PIRSF" id="PIRSF006305">
    <property type="entry name" value="Maf"/>
    <property type="match status" value="1"/>
</dbReference>
<comment type="cofactor">
    <cofactor evidence="9">
        <name>a divalent metal cation</name>
        <dbReference type="ChEBI" id="CHEBI:60240"/>
    </cofactor>
</comment>
<feature type="site" description="Important for substrate specificity" evidence="9">
    <location>
        <position position="153"/>
    </location>
</feature>
<feature type="site" description="Important for substrate specificity" evidence="9">
    <location>
        <position position="12"/>
    </location>
</feature>
<dbReference type="AlphaFoldDB" id="A0A1Y2K4L2"/>
<evidence type="ECO:0000256" key="2">
    <source>
        <dbReference type="ARBA" id="ARBA00022490"/>
    </source>
</evidence>
<comment type="caution">
    <text evidence="9">Lacks conserved residue(s) required for the propagation of feature annotation.</text>
</comment>
<feature type="site" description="Important for substrate specificity" evidence="9">
    <location>
        <position position="70"/>
    </location>
</feature>
<gene>
    <name evidence="10" type="primary">maf-2</name>
    <name evidence="10" type="ORF">MAIT1_02021</name>
</gene>
<dbReference type="GO" id="GO:0009117">
    <property type="term" value="P:nucleotide metabolic process"/>
    <property type="evidence" value="ECO:0007669"/>
    <property type="project" value="UniProtKB-KW"/>
</dbReference>
<evidence type="ECO:0000256" key="9">
    <source>
        <dbReference type="HAMAP-Rule" id="MF_00528"/>
    </source>
</evidence>
<dbReference type="PANTHER" id="PTHR43213:SF10">
    <property type="entry name" value="7-METHYL-GTP PYROPHOSPHATASE"/>
    <property type="match status" value="1"/>
</dbReference>
<dbReference type="HAMAP" id="MF_00528">
    <property type="entry name" value="Maf"/>
    <property type="match status" value="1"/>
</dbReference>
<feature type="active site" description="Proton acceptor" evidence="9">
    <location>
        <position position="69"/>
    </location>
</feature>
<dbReference type="STRING" id="1434232.MAIT1_02021"/>
<dbReference type="Proteomes" id="UP000194003">
    <property type="component" value="Unassembled WGS sequence"/>
</dbReference>
<evidence type="ECO:0000256" key="3">
    <source>
        <dbReference type="ARBA" id="ARBA00022801"/>
    </source>
</evidence>
<dbReference type="Gene3D" id="3.90.950.10">
    <property type="match status" value="1"/>
</dbReference>
<dbReference type="EC" id="3.6.1.-" evidence="9"/>
<organism evidence="10 11">
    <name type="scientific">Magnetofaba australis IT-1</name>
    <dbReference type="NCBI Taxonomy" id="1434232"/>
    <lineage>
        <taxon>Bacteria</taxon>
        <taxon>Pseudomonadati</taxon>
        <taxon>Pseudomonadota</taxon>
        <taxon>Magnetococcia</taxon>
        <taxon>Magnetococcales</taxon>
        <taxon>Magnetococcaceae</taxon>
        <taxon>Magnetofaba</taxon>
    </lineage>
</organism>
<dbReference type="GO" id="GO:0005737">
    <property type="term" value="C:cytoplasm"/>
    <property type="evidence" value="ECO:0007669"/>
    <property type="project" value="UniProtKB-SubCell"/>
</dbReference>
<keyword evidence="11" id="KW-1185">Reference proteome</keyword>
<sequence length="199" mass="20950">MTRLALASTSPYRKELLTRLGLPFETAAPDVDESAKPGETALSLVLRLSEAKARAVAPQFPGAWIIGSDQVAVLDGAIVGKPGNRDGAMAQLRAASGRRLPFHTGLCLLSPDGRAQVEAVDFAVVFRSLSEAEIANYVDRDQPYGCAGSFKSEGLGITLFSAMEGSDPTSLLGLPLIRLTQLLIACGVSPLDAANLRVE</sequence>
<comment type="similarity">
    <text evidence="7 9">Belongs to the Maf family. YceF subfamily.</text>
</comment>
<comment type="subcellular location">
    <subcellularLocation>
        <location evidence="1 9">Cytoplasm</location>
    </subcellularLocation>
</comment>
<comment type="catalytic activity">
    <reaction evidence="5 9">
        <text>N(7)-methyl-GTP + H2O = N(7)-methyl-GMP + diphosphate + H(+)</text>
        <dbReference type="Rhea" id="RHEA:58744"/>
        <dbReference type="ChEBI" id="CHEBI:15377"/>
        <dbReference type="ChEBI" id="CHEBI:15378"/>
        <dbReference type="ChEBI" id="CHEBI:33019"/>
        <dbReference type="ChEBI" id="CHEBI:58285"/>
        <dbReference type="ChEBI" id="CHEBI:87133"/>
    </reaction>
</comment>
<name>A0A1Y2K4L2_9PROT</name>
<evidence type="ECO:0000256" key="8">
    <source>
        <dbReference type="ARBA" id="ARBA00068163"/>
    </source>
</evidence>
<dbReference type="InterPro" id="IPR029001">
    <property type="entry name" value="ITPase-like_fam"/>
</dbReference>
<evidence type="ECO:0000256" key="5">
    <source>
        <dbReference type="ARBA" id="ARBA00050213"/>
    </source>
</evidence>
<dbReference type="CDD" id="cd00555">
    <property type="entry name" value="Maf"/>
    <property type="match status" value="1"/>
</dbReference>
<proteinExistence type="inferred from homology"/>
<dbReference type="Pfam" id="PF02545">
    <property type="entry name" value="Maf"/>
    <property type="match status" value="1"/>
</dbReference>
<comment type="caution">
    <text evidence="10">The sequence shown here is derived from an EMBL/GenBank/DDBJ whole genome shotgun (WGS) entry which is preliminary data.</text>
</comment>
<keyword evidence="2 9" id="KW-0963">Cytoplasm</keyword>
<dbReference type="OrthoDB" id="9813962at2"/>
<dbReference type="PANTHER" id="PTHR43213">
    <property type="entry name" value="BIFUNCTIONAL DTTP/UTP PYROPHOSPHATASE/METHYLTRANSFERASE PROTEIN-RELATED"/>
    <property type="match status" value="1"/>
</dbReference>
<evidence type="ECO:0000256" key="1">
    <source>
        <dbReference type="ARBA" id="ARBA00004496"/>
    </source>
</evidence>
<evidence type="ECO:0000313" key="10">
    <source>
        <dbReference type="EMBL" id="OSM01955.1"/>
    </source>
</evidence>
<dbReference type="NCBIfam" id="TIGR00172">
    <property type="entry name" value="maf"/>
    <property type="match status" value="1"/>
</dbReference>
<comment type="function">
    <text evidence="6 9">Nucleoside triphosphate pyrophosphatase that hydrolyzes 7-methyl-GTP (m(7)GTP). May have a dual role in cell division arrest and in preventing the incorporation of modified nucleotides into cellular nucleic acids.</text>
</comment>
<dbReference type="EMBL" id="LVJN01000020">
    <property type="protein sequence ID" value="OSM01955.1"/>
    <property type="molecule type" value="Genomic_DNA"/>
</dbReference>
<dbReference type="SUPFAM" id="SSF52972">
    <property type="entry name" value="ITPase-like"/>
    <property type="match status" value="1"/>
</dbReference>
<keyword evidence="4 9" id="KW-0546">Nucleotide metabolism</keyword>
<dbReference type="GO" id="GO:0047429">
    <property type="term" value="F:nucleoside triphosphate diphosphatase activity"/>
    <property type="evidence" value="ECO:0007669"/>
    <property type="project" value="InterPro"/>
</dbReference>
<reference evidence="10 11" key="1">
    <citation type="journal article" date="2016" name="BMC Genomics">
        <title>Combined genomic and structural analyses of a cultured magnetotactic bacterium reveals its niche adaptation to a dynamic environment.</title>
        <authorList>
            <person name="Araujo A.C."/>
            <person name="Morillo V."/>
            <person name="Cypriano J."/>
            <person name="Teixeira L.C."/>
            <person name="Leao P."/>
            <person name="Lyra S."/>
            <person name="Almeida L.G."/>
            <person name="Bazylinski D.A."/>
            <person name="Vasconcellos A.T."/>
            <person name="Abreu F."/>
            <person name="Lins U."/>
        </authorList>
    </citation>
    <scope>NUCLEOTIDE SEQUENCE [LARGE SCALE GENOMIC DNA]</scope>
    <source>
        <strain evidence="10 11">IT-1</strain>
    </source>
</reference>
<evidence type="ECO:0000256" key="4">
    <source>
        <dbReference type="ARBA" id="ARBA00023080"/>
    </source>
</evidence>